<dbReference type="InterPro" id="IPR020476">
    <property type="entry name" value="Nudix_hydrolase"/>
</dbReference>
<dbReference type="GO" id="GO:0016787">
    <property type="term" value="F:hydrolase activity"/>
    <property type="evidence" value="ECO:0007669"/>
    <property type="project" value="UniProtKB-KW"/>
</dbReference>
<keyword evidence="2 3" id="KW-0378">Hydrolase</keyword>
<comment type="cofactor">
    <cofactor evidence="1">
        <name>Mg(2+)</name>
        <dbReference type="ChEBI" id="CHEBI:18420"/>
    </cofactor>
</comment>
<dbReference type="SUPFAM" id="SSF55811">
    <property type="entry name" value="Nudix"/>
    <property type="match status" value="1"/>
</dbReference>
<proteinExistence type="inferred from homology"/>
<dbReference type="Pfam" id="PF00293">
    <property type="entry name" value="NUDIX"/>
    <property type="match status" value="1"/>
</dbReference>
<reference evidence="5 7" key="1">
    <citation type="submission" date="2018-06" db="EMBL/GenBank/DDBJ databases">
        <title>Genomic Encyclopedia of Type Strains, Phase III (KMG-III): the genomes of soil and plant-associated and newly described type strains.</title>
        <authorList>
            <person name="Whitman W."/>
        </authorList>
    </citation>
    <scope>NUCLEOTIDE SEQUENCE [LARGE SCALE GENOMIC DNA]</scope>
    <source>
        <strain evidence="5 7">CECT 7022</strain>
    </source>
</reference>
<gene>
    <name evidence="5" type="ORF">DFQ00_10134</name>
    <name evidence="6" type="ORF">HUB98_28465</name>
</gene>
<organism evidence="5 7">
    <name type="scientific">Paenibacillus barcinonensis</name>
    <dbReference type="NCBI Taxonomy" id="198119"/>
    <lineage>
        <taxon>Bacteria</taxon>
        <taxon>Bacillati</taxon>
        <taxon>Bacillota</taxon>
        <taxon>Bacilli</taxon>
        <taxon>Bacillales</taxon>
        <taxon>Paenibacillaceae</taxon>
        <taxon>Paenibacillus</taxon>
    </lineage>
</organism>
<keyword evidence="8" id="KW-1185">Reference proteome</keyword>
<dbReference type="Proteomes" id="UP000509327">
    <property type="component" value="Chromosome"/>
</dbReference>
<protein>
    <submittedName>
        <fullName evidence="5">ADP-ribose pyrophosphatase YjhB (NUDIX family)</fullName>
    </submittedName>
    <submittedName>
        <fullName evidence="6">NUDIX domain-containing protein</fullName>
    </submittedName>
</protein>
<dbReference type="Gene3D" id="3.90.79.10">
    <property type="entry name" value="Nucleoside Triphosphate Pyrophosphohydrolase"/>
    <property type="match status" value="1"/>
</dbReference>
<feature type="domain" description="Nudix hydrolase" evidence="4">
    <location>
        <begin position="13"/>
        <end position="154"/>
    </location>
</feature>
<evidence type="ECO:0000256" key="3">
    <source>
        <dbReference type="RuleBase" id="RU003476"/>
    </source>
</evidence>
<dbReference type="RefSeq" id="WP_110892994.1">
    <property type="nucleotide sequence ID" value="NZ_CP054614.1"/>
</dbReference>
<evidence type="ECO:0000256" key="1">
    <source>
        <dbReference type="ARBA" id="ARBA00001946"/>
    </source>
</evidence>
<dbReference type="PANTHER" id="PTHR43046">
    <property type="entry name" value="GDP-MANNOSE MANNOSYL HYDROLASE"/>
    <property type="match status" value="1"/>
</dbReference>
<dbReference type="AlphaFoldDB" id="A0A2V4VFI2"/>
<dbReference type="PROSITE" id="PS00893">
    <property type="entry name" value="NUDIX_BOX"/>
    <property type="match status" value="1"/>
</dbReference>
<comment type="similarity">
    <text evidence="3">Belongs to the Nudix hydrolase family.</text>
</comment>
<dbReference type="InterPro" id="IPR000086">
    <property type="entry name" value="NUDIX_hydrolase_dom"/>
</dbReference>
<dbReference type="InterPro" id="IPR015797">
    <property type="entry name" value="NUDIX_hydrolase-like_dom_sf"/>
</dbReference>
<evidence type="ECO:0000313" key="7">
    <source>
        <dbReference type="Proteomes" id="UP000247790"/>
    </source>
</evidence>
<dbReference type="PRINTS" id="PR00502">
    <property type="entry name" value="NUDIXFAMILY"/>
</dbReference>
<dbReference type="EMBL" id="CP054614">
    <property type="protein sequence ID" value="QKS59752.1"/>
    <property type="molecule type" value="Genomic_DNA"/>
</dbReference>
<reference evidence="6 8" key="2">
    <citation type="submission" date="2020-06" db="EMBL/GenBank/DDBJ databases">
        <title>Complete genome of Paenibacillus barcinonensis KACC11450.</title>
        <authorList>
            <person name="Kim M."/>
            <person name="Park Y.-J."/>
            <person name="Shin J.-H."/>
        </authorList>
    </citation>
    <scope>NUCLEOTIDE SEQUENCE [LARGE SCALE GENOMIC DNA]</scope>
    <source>
        <strain evidence="6 8">KACC11450</strain>
    </source>
</reference>
<name>A0A2V4VFI2_PAEBA</name>
<sequence length="154" mass="17032">MDLPARDIGQYIAKRANIVVKAAIKAVNEQGELLLIQHAEQGHWRLPVGEMRPGETIEGAAHRELWEETGWTTDSMIFSSLYSGPELRQVHANGDEEYDVIALFHALIVQDELVEARVNSDAGLKFFDPSALPAMNGISQTLLRRSGLTVQAPD</sequence>
<dbReference type="OrthoDB" id="9787476at2"/>
<dbReference type="EMBL" id="QJSW01000001">
    <property type="protein sequence ID" value="PYE52102.1"/>
    <property type="molecule type" value="Genomic_DNA"/>
</dbReference>
<evidence type="ECO:0000256" key="2">
    <source>
        <dbReference type="ARBA" id="ARBA00022801"/>
    </source>
</evidence>
<evidence type="ECO:0000313" key="5">
    <source>
        <dbReference type="EMBL" id="PYE52102.1"/>
    </source>
</evidence>
<evidence type="ECO:0000259" key="4">
    <source>
        <dbReference type="PROSITE" id="PS51462"/>
    </source>
</evidence>
<evidence type="ECO:0000313" key="8">
    <source>
        <dbReference type="Proteomes" id="UP000509327"/>
    </source>
</evidence>
<evidence type="ECO:0000313" key="6">
    <source>
        <dbReference type="EMBL" id="QKS59752.1"/>
    </source>
</evidence>
<accession>A0A2V4VFI2</accession>
<dbReference type="PANTHER" id="PTHR43046:SF14">
    <property type="entry name" value="MUTT_NUDIX FAMILY PROTEIN"/>
    <property type="match status" value="1"/>
</dbReference>
<dbReference type="Proteomes" id="UP000247790">
    <property type="component" value="Unassembled WGS sequence"/>
</dbReference>
<dbReference type="InterPro" id="IPR020084">
    <property type="entry name" value="NUDIX_hydrolase_CS"/>
</dbReference>
<dbReference type="PROSITE" id="PS51462">
    <property type="entry name" value="NUDIX"/>
    <property type="match status" value="1"/>
</dbReference>